<dbReference type="PANTHER" id="PTHR22880">
    <property type="entry name" value="FALZ-RELATED BROMODOMAIN-CONTAINING PROTEINS"/>
    <property type="match status" value="1"/>
</dbReference>
<protein>
    <submittedName>
        <fullName evidence="6">Uncharacterized protein</fullName>
    </submittedName>
</protein>
<dbReference type="EMBL" id="JAZGSY010000057">
    <property type="protein sequence ID" value="KAL1841997.1"/>
    <property type="molecule type" value="Genomic_DNA"/>
</dbReference>
<keyword evidence="7" id="KW-1185">Reference proteome</keyword>
<dbReference type="SUPFAM" id="SSF54695">
    <property type="entry name" value="POZ domain"/>
    <property type="match status" value="1"/>
</dbReference>
<accession>A0ABR3VK80</accession>
<evidence type="ECO:0000259" key="5">
    <source>
        <dbReference type="PROSITE" id="PS50097"/>
    </source>
</evidence>
<feature type="domain" description="BTB" evidence="5">
    <location>
        <begin position="93"/>
        <end position="156"/>
    </location>
</feature>
<dbReference type="InterPro" id="IPR011333">
    <property type="entry name" value="SKP1/BTB/POZ_sf"/>
</dbReference>
<dbReference type="Gene3D" id="3.30.710.10">
    <property type="entry name" value="Potassium Channel Kv1.1, Chain A"/>
    <property type="match status" value="1"/>
</dbReference>
<name>A0ABR3VK80_HUMIN</name>
<organism evidence="6 7">
    <name type="scientific">Humicola insolens</name>
    <name type="common">Soft-rot fungus</name>
    <dbReference type="NCBI Taxonomy" id="85995"/>
    <lineage>
        <taxon>Eukaryota</taxon>
        <taxon>Fungi</taxon>
        <taxon>Dikarya</taxon>
        <taxon>Ascomycota</taxon>
        <taxon>Pezizomycotina</taxon>
        <taxon>Sordariomycetes</taxon>
        <taxon>Sordariomycetidae</taxon>
        <taxon>Sordariales</taxon>
        <taxon>Chaetomiaceae</taxon>
        <taxon>Mycothermus</taxon>
    </lineage>
</organism>
<dbReference type="PROSITE" id="PS50097">
    <property type="entry name" value="BTB"/>
    <property type="match status" value="1"/>
</dbReference>
<dbReference type="Gene3D" id="1.20.920.10">
    <property type="entry name" value="Bromodomain-like"/>
    <property type="match status" value="1"/>
</dbReference>
<proteinExistence type="predicted"/>
<dbReference type="PRINTS" id="PR00503">
    <property type="entry name" value="BROMODOMAIN"/>
</dbReference>
<dbReference type="InterPro" id="IPR001487">
    <property type="entry name" value="Bromodomain"/>
</dbReference>
<dbReference type="PANTHER" id="PTHR22880:SF225">
    <property type="entry name" value="BROMODOMAIN-CONTAINING PROTEIN BET-1-RELATED"/>
    <property type="match status" value="1"/>
</dbReference>
<feature type="compositionally biased region" description="Low complexity" evidence="3">
    <location>
        <begin position="53"/>
        <end position="68"/>
    </location>
</feature>
<gene>
    <name evidence="6" type="ORF">VTJ49DRAFT_6240</name>
</gene>
<dbReference type="SUPFAM" id="SSF47370">
    <property type="entry name" value="Bromodomain"/>
    <property type="match status" value="1"/>
</dbReference>
<dbReference type="SMART" id="SM00297">
    <property type="entry name" value="BROMO"/>
    <property type="match status" value="1"/>
</dbReference>
<sequence length="491" mass="53284">MSDTPPQPDGAVDTNPVTESTDAVNDAVADSTGDATGEAVTDAVTDTVPETSTDTAANAPEAVAEATTDAPKPTVPAEPPQPFSWLQPHPIFVILLVGPDETPFGIQKDFLCSKSSYFQKHFAEQPEQGLENIVRLPDTPVEVFAYAQHYLYTGQVFPNVNNLPSYEVLIGLWKLGHTLGIDGLCDAALDAMTECRRLTQTIPATPLLVRVWSDTPEGSSIRKLLLSWAAEYMRSSESRAEFARSLPQEVLSELVVAMSSLEESPAPPPPSQNMEETAAAAVAIASAASAAAQRRSAPSEPDGTNNSEADVGRPAKRRRGSDAGTANTNGGTHTTVGRKRGSMTGAKPGPKPGSKRRTSAAVSGQQFSANQKLNFCADLLTRMLSGPGFWTRVVGPFRDPVDPERDGVPDYFDVIKKPMDLSTMKAKMDRHEYADETEFLADMNQIFTNCYTYWRESDPMWAACEKLQKSFEDKFAQMNKWIAKMEGEEGN</sequence>
<feature type="compositionally biased region" description="Low complexity" evidence="3">
    <location>
        <begin position="322"/>
        <end position="335"/>
    </location>
</feature>
<feature type="region of interest" description="Disordered" evidence="3">
    <location>
        <begin position="285"/>
        <end position="365"/>
    </location>
</feature>
<feature type="domain" description="Bromo" evidence="4">
    <location>
        <begin position="396"/>
        <end position="461"/>
    </location>
</feature>
<evidence type="ECO:0000256" key="2">
    <source>
        <dbReference type="PROSITE-ProRule" id="PRU00035"/>
    </source>
</evidence>
<reference evidence="6 7" key="1">
    <citation type="journal article" date="2024" name="Commun. Biol.">
        <title>Comparative genomic analysis of thermophilic fungi reveals convergent evolutionary adaptations and gene losses.</title>
        <authorList>
            <person name="Steindorff A.S."/>
            <person name="Aguilar-Pontes M.V."/>
            <person name="Robinson A.J."/>
            <person name="Andreopoulos B."/>
            <person name="LaButti K."/>
            <person name="Kuo A."/>
            <person name="Mondo S."/>
            <person name="Riley R."/>
            <person name="Otillar R."/>
            <person name="Haridas S."/>
            <person name="Lipzen A."/>
            <person name="Grimwood J."/>
            <person name="Schmutz J."/>
            <person name="Clum A."/>
            <person name="Reid I.D."/>
            <person name="Moisan M.C."/>
            <person name="Butler G."/>
            <person name="Nguyen T.T.M."/>
            <person name="Dewar K."/>
            <person name="Conant G."/>
            <person name="Drula E."/>
            <person name="Henrissat B."/>
            <person name="Hansel C."/>
            <person name="Singer S."/>
            <person name="Hutchinson M.I."/>
            <person name="de Vries R.P."/>
            <person name="Natvig D.O."/>
            <person name="Powell A.J."/>
            <person name="Tsang A."/>
            <person name="Grigoriev I.V."/>
        </authorList>
    </citation>
    <scope>NUCLEOTIDE SEQUENCE [LARGE SCALE GENOMIC DNA]</scope>
    <source>
        <strain evidence="6 7">CBS 620.91</strain>
    </source>
</reference>
<evidence type="ECO:0000313" key="6">
    <source>
        <dbReference type="EMBL" id="KAL1841997.1"/>
    </source>
</evidence>
<comment type="caution">
    <text evidence="6">The sequence shown here is derived from an EMBL/GenBank/DDBJ whole genome shotgun (WGS) entry which is preliminary data.</text>
</comment>
<dbReference type="InterPro" id="IPR000210">
    <property type="entry name" value="BTB/POZ_dom"/>
</dbReference>
<evidence type="ECO:0000256" key="1">
    <source>
        <dbReference type="ARBA" id="ARBA00023117"/>
    </source>
</evidence>
<dbReference type="Pfam" id="PF00651">
    <property type="entry name" value="BTB"/>
    <property type="match status" value="1"/>
</dbReference>
<dbReference type="Proteomes" id="UP001583172">
    <property type="component" value="Unassembled WGS sequence"/>
</dbReference>
<evidence type="ECO:0000259" key="4">
    <source>
        <dbReference type="PROSITE" id="PS50014"/>
    </source>
</evidence>
<feature type="region of interest" description="Disordered" evidence="3">
    <location>
        <begin position="1"/>
        <end position="82"/>
    </location>
</feature>
<dbReference type="CDD" id="cd18186">
    <property type="entry name" value="BTB_POZ_ZBTB_KLHL-like"/>
    <property type="match status" value="1"/>
</dbReference>
<feature type="compositionally biased region" description="Low complexity" evidence="3">
    <location>
        <begin position="285"/>
        <end position="296"/>
    </location>
</feature>
<evidence type="ECO:0000256" key="3">
    <source>
        <dbReference type="SAM" id="MobiDB-lite"/>
    </source>
</evidence>
<feature type="compositionally biased region" description="Pro residues" evidence="3">
    <location>
        <begin position="73"/>
        <end position="82"/>
    </location>
</feature>
<dbReference type="InterPro" id="IPR050935">
    <property type="entry name" value="Bromo_chromatin_reader"/>
</dbReference>
<dbReference type="InterPro" id="IPR036427">
    <property type="entry name" value="Bromodomain-like_sf"/>
</dbReference>
<keyword evidence="1 2" id="KW-0103">Bromodomain</keyword>
<dbReference type="PROSITE" id="PS50014">
    <property type="entry name" value="BROMODOMAIN_2"/>
    <property type="match status" value="1"/>
</dbReference>
<dbReference type="Pfam" id="PF00439">
    <property type="entry name" value="Bromodomain"/>
    <property type="match status" value="1"/>
</dbReference>
<evidence type="ECO:0000313" key="7">
    <source>
        <dbReference type="Proteomes" id="UP001583172"/>
    </source>
</evidence>